<dbReference type="Proteomes" id="UP000297452">
    <property type="component" value="Unassembled WGS sequence"/>
</dbReference>
<name>A0A4Z1J6Q9_9HELO</name>
<keyword evidence="3" id="KW-1185">Reference proteome</keyword>
<dbReference type="OrthoDB" id="3555460at2759"/>
<organism evidence="2 3">
    <name type="scientific">Botryotinia narcissicola</name>
    <dbReference type="NCBI Taxonomy" id="278944"/>
    <lineage>
        <taxon>Eukaryota</taxon>
        <taxon>Fungi</taxon>
        <taxon>Dikarya</taxon>
        <taxon>Ascomycota</taxon>
        <taxon>Pezizomycotina</taxon>
        <taxon>Leotiomycetes</taxon>
        <taxon>Helotiales</taxon>
        <taxon>Sclerotiniaceae</taxon>
        <taxon>Botryotinia</taxon>
    </lineage>
</organism>
<protein>
    <submittedName>
        <fullName evidence="2">Uncharacterized protein</fullName>
    </submittedName>
</protein>
<evidence type="ECO:0000256" key="1">
    <source>
        <dbReference type="SAM" id="MobiDB-lite"/>
    </source>
</evidence>
<dbReference type="AlphaFoldDB" id="A0A4Z1J6Q9"/>
<feature type="compositionally biased region" description="Acidic residues" evidence="1">
    <location>
        <begin position="385"/>
        <end position="403"/>
    </location>
</feature>
<evidence type="ECO:0000313" key="2">
    <source>
        <dbReference type="EMBL" id="TGO64793.1"/>
    </source>
</evidence>
<dbReference type="EMBL" id="PQXJ01000084">
    <property type="protein sequence ID" value="TGO64793.1"/>
    <property type="molecule type" value="Genomic_DNA"/>
</dbReference>
<feature type="region of interest" description="Disordered" evidence="1">
    <location>
        <begin position="381"/>
        <end position="403"/>
    </location>
</feature>
<proteinExistence type="predicted"/>
<reference evidence="2 3" key="1">
    <citation type="submission" date="2017-12" db="EMBL/GenBank/DDBJ databases">
        <title>Comparative genomics of Botrytis spp.</title>
        <authorList>
            <person name="Valero-Jimenez C.A."/>
            <person name="Tapia P."/>
            <person name="Veloso J."/>
            <person name="Silva-Moreno E."/>
            <person name="Staats M."/>
            <person name="Valdes J.H."/>
            <person name="Van Kan J.A.L."/>
        </authorList>
    </citation>
    <scope>NUCLEOTIDE SEQUENCE [LARGE SCALE GENOMIC DNA]</scope>
    <source>
        <strain evidence="2 3">MUCL2120</strain>
    </source>
</reference>
<gene>
    <name evidence="2" type="ORF">BOTNAR_0084g00250</name>
</gene>
<comment type="caution">
    <text evidence="2">The sequence shown here is derived from an EMBL/GenBank/DDBJ whole genome shotgun (WGS) entry which is preliminary data.</text>
</comment>
<sequence>MDQVFQTCSENPTSLQLNISLENGEAVMQQIIGQIVLHPSSTQKSIKDITFIHEKFKSLLLTTPAPSLVFRYGLGGAAVTFLSLKCAQIDSEGKIMISHLWKCTSGFIQVDDSFTFEKPEELRFIEVNEGAPMNRRRISFLGSDKEELIFDSDSQSIMASFIHTPAGTSATDEDRACEAALSTDEREASLKQREQEMDNRERESAEQERILRERILVLADLQGSEKIIITHLEARLSDILRGFEQKLTSKTINYDIEYSEVMEAKLAGYDRALKTRHTDARALTDREKLVKRLDTQLQEQETLGRNRAQELDALDRSLSRRDELLNERENELAAFEKANIELREHLDADREILESRDAAMEQGVRDGSGRYDTYLYNFYPHSSYENEDEEEEQAEDSDDHYLF</sequence>
<feature type="region of interest" description="Disordered" evidence="1">
    <location>
        <begin position="183"/>
        <end position="205"/>
    </location>
</feature>
<evidence type="ECO:0000313" key="3">
    <source>
        <dbReference type="Proteomes" id="UP000297452"/>
    </source>
</evidence>
<accession>A0A4Z1J6Q9</accession>